<sequence>MERNGDQPRSATVAVVPTISGRTGRVGTYGSRCRRRGDGDGGRPPTRASVCRGSPSAVRARACSCRSPRPWGSAPCSSTAPPVSSPPPGAAGSGGPGRRGHRAERGGGPRGPGPSRRHRFRRRRRPGRRLRLRQRAGAAPVGLPRPAVPLARPFRAPRRGLRRGLPLPRGPVGPQPAVNPAPGGPVTELCRPRRTDIGARDPSPAAAVEGRRPHRVLGERASTAREPGPDHLRKPSVGDSLPARRRPEPGSPPSRARNGTRRTALNGRFRRAGEKPGNGGMPFGPRRMSAGTRKGRGPGERSSDVEDVLGFTSRSSRKARGTWWSALRSAVP</sequence>
<name>A0A7W7LXR0_9ACTN</name>
<feature type="compositionally biased region" description="Low complexity" evidence="1">
    <location>
        <begin position="135"/>
        <end position="154"/>
    </location>
</feature>
<dbReference type="Proteomes" id="UP000579523">
    <property type="component" value="Unassembled WGS sequence"/>
</dbReference>
<keyword evidence="3" id="KW-1185">Reference proteome</keyword>
<accession>A0A7W7LXR0</accession>
<comment type="caution">
    <text evidence="2">The sequence shown here is derived from an EMBL/GenBank/DDBJ whole genome shotgun (WGS) entry which is preliminary data.</text>
</comment>
<evidence type="ECO:0000256" key="1">
    <source>
        <dbReference type="SAM" id="MobiDB-lite"/>
    </source>
</evidence>
<proteinExistence type="predicted"/>
<feature type="compositionally biased region" description="Basic and acidic residues" evidence="1">
    <location>
        <begin position="190"/>
        <end position="199"/>
    </location>
</feature>
<dbReference type="AlphaFoldDB" id="A0A7W7LXR0"/>
<gene>
    <name evidence="2" type="ORF">FHS37_002448</name>
</gene>
<dbReference type="EMBL" id="JACHJI010000004">
    <property type="protein sequence ID" value="MBB4898390.1"/>
    <property type="molecule type" value="Genomic_DNA"/>
</dbReference>
<evidence type="ECO:0000313" key="2">
    <source>
        <dbReference type="EMBL" id="MBB4898390.1"/>
    </source>
</evidence>
<feature type="compositionally biased region" description="Pro residues" evidence="1">
    <location>
        <begin position="168"/>
        <end position="183"/>
    </location>
</feature>
<reference evidence="2 3" key="1">
    <citation type="submission" date="2020-08" db="EMBL/GenBank/DDBJ databases">
        <title>Genomic Encyclopedia of Type Strains, Phase III (KMG-III): the genomes of soil and plant-associated and newly described type strains.</title>
        <authorList>
            <person name="Whitman W."/>
        </authorList>
    </citation>
    <scope>NUCLEOTIDE SEQUENCE [LARGE SCALE GENOMIC DNA]</scope>
    <source>
        <strain evidence="2 3">CECT 3273</strain>
    </source>
</reference>
<protein>
    <submittedName>
        <fullName evidence="2">Uncharacterized protein</fullName>
    </submittedName>
</protein>
<feature type="compositionally biased region" description="Low complexity" evidence="1">
    <location>
        <begin position="73"/>
        <end position="82"/>
    </location>
</feature>
<evidence type="ECO:0000313" key="3">
    <source>
        <dbReference type="Proteomes" id="UP000579523"/>
    </source>
</evidence>
<organism evidence="2 3">
    <name type="scientific">Streptomyces griseomycini</name>
    <dbReference type="NCBI Taxonomy" id="66895"/>
    <lineage>
        <taxon>Bacteria</taxon>
        <taxon>Bacillati</taxon>
        <taxon>Actinomycetota</taxon>
        <taxon>Actinomycetes</taxon>
        <taxon>Kitasatosporales</taxon>
        <taxon>Streptomycetaceae</taxon>
        <taxon>Streptomyces</taxon>
    </lineage>
</organism>
<feature type="compositionally biased region" description="Basic residues" evidence="1">
    <location>
        <begin position="115"/>
        <end position="134"/>
    </location>
</feature>
<feature type="region of interest" description="Disordered" evidence="1">
    <location>
        <begin position="1"/>
        <end position="308"/>
    </location>
</feature>